<reference evidence="8 9" key="1">
    <citation type="submission" date="2020-07" db="EMBL/GenBank/DDBJ databases">
        <title>Genomic Encyclopedia of Type Strains, Phase IV (KMG-IV): sequencing the most valuable type-strain genomes for metagenomic binning, comparative biology and taxonomic classification.</title>
        <authorList>
            <person name="Goeker M."/>
        </authorList>
    </citation>
    <scope>NUCLEOTIDE SEQUENCE [LARGE SCALE GENOMIC DNA]</scope>
    <source>
        <strain evidence="8 9">DSM 29043</strain>
    </source>
</reference>
<accession>A0A7Z0BUF7</accession>
<evidence type="ECO:0000313" key="9">
    <source>
        <dbReference type="Proteomes" id="UP000522081"/>
    </source>
</evidence>
<keyword evidence="1" id="KW-0597">Phosphoprotein</keyword>
<protein>
    <submittedName>
        <fullName evidence="8">DNA-binding winged helix-turn-helix (WHTH) protein</fullName>
    </submittedName>
</protein>
<evidence type="ECO:0000259" key="7">
    <source>
        <dbReference type="PROSITE" id="PS51755"/>
    </source>
</evidence>
<dbReference type="PANTHER" id="PTHR48111:SF1">
    <property type="entry name" value="TWO-COMPONENT RESPONSE REGULATOR ORR33"/>
    <property type="match status" value="1"/>
</dbReference>
<dbReference type="Proteomes" id="UP000522081">
    <property type="component" value="Unassembled WGS sequence"/>
</dbReference>
<dbReference type="GO" id="GO:0032993">
    <property type="term" value="C:protein-DNA complex"/>
    <property type="evidence" value="ECO:0007669"/>
    <property type="project" value="TreeGrafter"/>
</dbReference>
<name>A0A7Z0BUF7_9SPHN</name>
<dbReference type="CDD" id="cd00383">
    <property type="entry name" value="trans_reg_C"/>
    <property type="match status" value="1"/>
</dbReference>
<keyword evidence="2" id="KW-0902">Two-component regulatory system</keyword>
<dbReference type="Pfam" id="PF00486">
    <property type="entry name" value="Trans_reg_C"/>
    <property type="match status" value="1"/>
</dbReference>
<dbReference type="PANTHER" id="PTHR48111">
    <property type="entry name" value="REGULATOR OF RPOS"/>
    <property type="match status" value="1"/>
</dbReference>
<keyword evidence="9" id="KW-1185">Reference proteome</keyword>
<feature type="domain" description="OmpR/PhoB-type" evidence="7">
    <location>
        <begin position="111"/>
        <end position="208"/>
    </location>
</feature>
<keyword evidence="5" id="KW-0804">Transcription</keyword>
<evidence type="ECO:0000256" key="5">
    <source>
        <dbReference type="ARBA" id="ARBA00023163"/>
    </source>
</evidence>
<evidence type="ECO:0000256" key="2">
    <source>
        <dbReference type="ARBA" id="ARBA00023012"/>
    </source>
</evidence>
<gene>
    <name evidence="8" type="ORF">FHS75_002546</name>
</gene>
<sequence>MRLFRWLSPGGIPDCYDLRTCGWKLEQRPGLARAVPALAQFGNIPPARWIGILAMANEARRHSIMLLGVRSAAERARMLRLGFGEVVGEAIALPELEARAMRLGEAMAMLPPRRTIGPLMLDLMAREAFLDDRPLALHPREFELLWRLGEEAGGAVSRSALLRDVWRLEFVPETNSLAVHVSRLRSKLEAVGLGAMVETVPGGYAVRPAFENSRESAVPLSRAGDPGDHLISAPIVREGRRID</sequence>
<dbReference type="InterPro" id="IPR016032">
    <property type="entry name" value="Sig_transdc_resp-reg_C-effctor"/>
</dbReference>
<proteinExistence type="predicted"/>
<evidence type="ECO:0000256" key="4">
    <source>
        <dbReference type="ARBA" id="ARBA00023125"/>
    </source>
</evidence>
<organism evidence="8 9">
    <name type="scientific">Novosphingobium marinum</name>
    <dbReference type="NCBI Taxonomy" id="1514948"/>
    <lineage>
        <taxon>Bacteria</taxon>
        <taxon>Pseudomonadati</taxon>
        <taxon>Pseudomonadota</taxon>
        <taxon>Alphaproteobacteria</taxon>
        <taxon>Sphingomonadales</taxon>
        <taxon>Sphingomonadaceae</taxon>
        <taxon>Novosphingobium</taxon>
    </lineage>
</organism>
<evidence type="ECO:0000313" key="8">
    <source>
        <dbReference type="EMBL" id="NYH96214.1"/>
    </source>
</evidence>
<dbReference type="GO" id="GO:0000156">
    <property type="term" value="F:phosphorelay response regulator activity"/>
    <property type="evidence" value="ECO:0007669"/>
    <property type="project" value="TreeGrafter"/>
</dbReference>
<keyword evidence="3" id="KW-0805">Transcription regulation</keyword>
<evidence type="ECO:0000256" key="3">
    <source>
        <dbReference type="ARBA" id="ARBA00023015"/>
    </source>
</evidence>
<dbReference type="GO" id="GO:0005829">
    <property type="term" value="C:cytosol"/>
    <property type="evidence" value="ECO:0007669"/>
    <property type="project" value="TreeGrafter"/>
</dbReference>
<dbReference type="Gene3D" id="1.10.10.10">
    <property type="entry name" value="Winged helix-like DNA-binding domain superfamily/Winged helix DNA-binding domain"/>
    <property type="match status" value="1"/>
</dbReference>
<evidence type="ECO:0000256" key="6">
    <source>
        <dbReference type="PROSITE-ProRule" id="PRU01091"/>
    </source>
</evidence>
<comment type="caution">
    <text evidence="8">The sequence shown here is derived from an EMBL/GenBank/DDBJ whole genome shotgun (WGS) entry which is preliminary data.</text>
</comment>
<dbReference type="SUPFAM" id="SSF46894">
    <property type="entry name" value="C-terminal effector domain of the bipartite response regulators"/>
    <property type="match status" value="1"/>
</dbReference>
<feature type="DNA-binding region" description="OmpR/PhoB-type" evidence="6">
    <location>
        <begin position="111"/>
        <end position="208"/>
    </location>
</feature>
<dbReference type="SMART" id="SM00862">
    <property type="entry name" value="Trans_reg_C"/>
    <property type="match status" value="1"/>
</dbReference>
<dbReference type="RefSeq" id="WP_229735595.1">
    <property type="nucleotide sequence ID" value="NZ_BMGF01000004.1"/>
</dbReference>
<dbReference type="InterPro" id="IPR039420">
    <property type="entry name" value="WalR-like"/>
</dbReference>
<keyword evidence="4 6" id="KW-0238">DNA-binding</keyword>
<dbReference type="GO" id="GO:0000976">
    <property type="term" value="F:transcription cis-regulatory region binding"/>
    <property type="evidence" value="ECO:0007669"/>
    <property type="project" value="TreeGrafter"/>
</dbReference>
<dbReference type="AlphaFoldDB" id="A0A7Z0BUF7"/>
<dbReference type="EMBL" id="JACBZF010000004">
    <property type="protein sequence ID" value="NYH96214.1"/>
    <property type="molecule type" value="Genomic_DNA"/>
</dbReference>
<dbReference type="InterPro" id="IPR001867">
    <property type="entry name" value="OmpR/PhoB-type_DNA-bd"/>
</dbReference>
<evidence type="ECO:0000256" key="1">
    <source>
        <dbReference type="ARBA" id="ARBA00022553"/>
    </source>
</evidence>
<dbReference type="PROSITE" id="PS51755">
    <property type="entry name" value="OMPR_PHOB"/>
    <property type="match status" value="1"/>
</dbReference>
<dbReference type="InterPro" id="IPR036388">
    <property type="entry name" value="WH-like_DNA-bd_sf"/>
</dbReference>
<dbReference type="GO" id="GO:0006355">
    <property type="term" value="P:regulation of DNA-templated transcription"/>
    <property type="evidence" value="ECO:0007669"/>
    <property type="project" value="InterPro"/>
</dbReference>